<dbReference type="AlphaFoldDB" id="A0A7S7RV06"/>
<dbReference type="PANTHER" id="PTHR10587">
    <property type="entry name" value="GLYCOSYL TRANSFERASE-RELATED"/>
    <property type="match status" value="1"/>
</dbReference>
<dbReference type="EMBL" id="CP063767">
    <property type="protein sequence ID" value="QOY61113.1"/>
    <property type="molecule type" value="Genomic_DNA"/>
</dbReference>
<organism evidence="4 5">
    <name type="scientific">Thermophilibacter immobilis</name>
    <dbReference type="NCBI Taxonomy" id="2779519"/>
    <lineage>
        <taxon>Bacteria</taxon>
        <taxon>Bacillati</taxon>
        <taxon>Actinomycetota</taxon>
        <taxon>Coriobacteriia</taxon>
        <taxon>Coriobacteriales</taxon>
        <taxon>Atopobiaceae</taxon>
        <taxon>Thermophilibacter</taxon>
    </lineage>
</organism>
<dbReference type="SUPFAM" id="SSF88713">
    <property type="entry name" value="Glycoside hydrolase/deacetylase"/>
    <property type="match status" value="1"/>
</dbReference>
<keyword evidence="5" id="KW-1185">Reference proteome</keyword>
<evidence type="ECO:0000259" key="3">
    <source>
        <dbReference type="PROSITE" id="PS51677"/>
    </source>
</evidence>
<dbReference type="PANTHER" id="PTHR10587:SF125">
    <property type="entry name" value="POLYSACCHARIDE DEACETYLASE YHEN-RELATED"/>
    <property type="match status" value="1"/>
</dbReference>
<gene>
    <name evidence="4" type="ORF">INP52_02605</name>
</gene>
<reference evidence="4 5" key="1">
    <citation type="submission" date="2020-10" db="EMBL/GenBank/DDBJ databases">
        <title>Olsenella immobilis sp.nov., isolated from the mud in a fermentation cellar used for the production of Chinese strong-flavoured liquor.</title>
        <authorList>
            <person name="Lu L."/>
        </authorList>
    </citation>
    <scope>NUCLEOTIDE SEQUENCE [LARGE SCALE GENOMIC DNA]</scope>
    <source>
        <strain evidence="4 5">LZLJ-2</strain>
    </source>
</reference>
<sequence length="306" mass="33299">MEQLNGQRPSAHDQQHRARGLIIAAAVLVVALLGGAGLLWSLVAHASGSAAPSDDSDTPTLLDADAPAEPELPANDERAAELAYDPDRQTDWSYQSNGQKVVYLTFDDGPSENTEKVLDILDQYGINATFFVTGNDPDYRGSIRDAYERGNTIGMHTMTHDYKTVYASEDAYFSDLDQVAQVVKDEIGYVPYLVRFPGGSSNTVSANYSPGLMTTLSEDVPARGYQYYDWNVSSGDAAGNNVAVDTIVNSSCVEGYTNIMLLCHDSNTKATTAEALPRIIQYYLDNGYTFAPIDRSSFVVHHKVGN</sequence>
<dbReference type="InterPro" id="IPR011330">
    <property type="entry name" value="Glyco_hydro/deAcase_b/a-brl"/>
</dbReference>
<evidence type="ECO:0000256" key="2">
    <source>
        <dbReference type="SAM" id="Phobius"/>
    </source>
</evidence>
<dbReference type="Gene3D" id="3.20.20.370">
    <property type="entry name" value="Glycoside hydrolase/deacetylase"/>
    <property type="match status" value="1"/>
</dbReference>
<dbReference type="Proteomes" id="UP000593735">
    <property type="component" value="Chromosome"/>
</dbReference>
<dbReference type="Pfam" id="PF01522">
    <property type="entry name" value="Polysacc_deac_1"/>
    <property type="match status" value="1"/>
</dbReference>
<dbReference type="PROSITE" id="PS51677">
    <property type="entry name" value="NODB"/>
    <property type="match status" value="1"/>
</dbReference>
<keyword evidence="2" id="KW-0812">Transmembrane</keyword>
<evidence type="ECO:0000313" key="5">
    <source>
        <dbReference type="Proteomes" id="UP000593735"/>
    </source>
</evidence>
<evidence type="ECO:0000256" key="1">
    <source>
        <dbReference type="SAM" id="MobiDB-lite"/>
    </source>
</evidence>
<proteinExistence type="predicted"/>
<feature type="region of interest" description="Disordered" evidence="1">
    <location>
        <begin position="49"/>
        <end position="75"/>
    </location>
</feature>
<dbReference type="KEGG" id="tio:INP52_02605"/>
<dbReference type="InterPro" id="IPR002509">
    <property type="entry name" value="NODB_dom"/>
</dbReference>
<dbReference type="GO" id="GO:0005975">
    <property type="term" value="P:carbohydrate metabolic process"/>
    <property type="evidence" value="ECO:0007669"/>
    <property type="project" value="InterPro"/>
</dbReference>
<dbReference type="CDD" id="cd10944">
    <property type="entry name" value="CE4_SmPgdA_like"/>
    <property type="match status" value="1"/>
</dbReference>
<feature type="compositionally biased region" description="Low complexity" evidence="1">
    <location>
        <begin position="61"/>
        <end position="73"/>
    </location>
</feature>
<dbReference type="RefSeq" id="WP_194372168.1">
    <property type="nucleotide sequence ID" value="NZ_CP063767.1"/>
</dbReference>
<dbReference type="InterPro" id="IPR050248">
    <property type="entry name" value="Polysacc_deacetylase_ArnD"/>
</dbReference>
<dbReference type="GO" id="GO:0016810">
    <property type="term" value="F:hydrolase activity, acting on carbon-nitrogen (but not peptide) bonds"/>
    <property type="evidence" value="ECO:0007669"/>
    <property type="project" value="InterPro"/>
</dbReference>
<feature type="domain" description="NodB homology" evidence="3">
    <location>
        <begin position="100"/>
        <end position="291"/>
    </location>
</feature>
<name>A0A7S7RV06_9ACTN</name>
<keyword evidence="2" id="KW-1133">Transmembrane helix</keyword>
<protein>
    <submittedName>
        <fullName evidence="4">Polysaccharide deacetylase</fullName>
    </submittedName>
</protein>
<feature type="transmembrane region" description="Helical" evidence="2">
    <location>
        <begin position="21"/>
        <end position="43"/>
    </location>
</feature>
<evidence type="ECO:0000313" key="4">
    <source>
        <dbReference type="EMBL" id="QOY61113.1"/>
    </source>
</evidence>
<accession>A0A7S7RV06</accession>
<keyword evidence="2" id="KW-0472">Membrane</keyword>